<dbReference type="AlphaFoldDB" id="A0A0C1NBE6"/>
<dbReference type="CDD" id="cd06261">
    <property type="entry name" value="TM_PBP2"/>
    <property type="match status" value="1"/>
</dbReference>
<evidence type="ECO:0000313" key="11">
    <source>
        <dbReference type="EMBL" id="KIE12102.1"/>
    </source>
</evidence>
<dbReference type="PANTHER" id="PTHR43470:SF3">
    <property type="entry name" value="PHOSPHATE TRANSPORT SYSTEM PERMEASE PROTEIN PSTA-RELATED"/>
    <property type="match status" value="1"/>
</dbReference>
<evidence type="ECO:0000256" key="3">
    <source>
        <dbReference type="ARBA" id="ARBA00022448"/>
    </source>
</evidence>
<comment type="subcellular location">
    <subcellularLocation>
        <location evidence="1 8">Cell membrane</location>
        <topology evidence="1 8">Multi-pass membrane protein</topology>
    </subcellularLocation>
</comment>
<keyword evidence="12" id="KW-1185">Reference proteome</keyword>
<evidence type="ECO:0000313" key="12">
    <source>
        <dbReference type="Proteomes" id="UP000029738"/>
    </source>
</evidence>
<evidence type="ECO:0000256" key="7">
    <source>
        <dbReference type="ARBA" id="ARBA00023136"/>
    </source>
</evidence>
<dbReference type="Pfam" id="PF00528">
    <property type="entry name" value="BPD_transp_1"/>
    <property type="match status" value="1"/>
</dbReference>
<evidence type="ECO:0000313" key="10">
    <source>
        <dbReference type="EMBL" id="KAF3890588.1"/>
    </source>
</evidence>
<evidence type="ECO:0000256" key="2">
    <source>
        <dbReference type="ARBA" id="ARBA00007069"/>
    </source>
</evidence>
<feature type="transmembrane region" description="Helical" evidence="8">
    <location>
        <begin position="133"/>
        <end position="153"/>
    </location>
</feature>
<feature type="transmembrane region" description="Helical" evidence="8">
    <location>
        <begin position="12"/>
        <end position="32"/>
    </location>
</feature>
<dbReference type="NCBIfam" id="TIGR00974">
    <property type="entry name" value="3a0107s02c"/>
    <property type="match status" value="1"/>
</dbReference>
<dbReference type="InterPro" id="IPR005672">
    <property type="entry name" value="Phosphate_PstA"/>
</dbReference>
<keyword evidence="4 8" id="KW-1003">Cell membrane</keyword>
<comment type="similarity">
    <text evidence="2 8">Belongs to the binding-protein-dependent transport system permease family. CysTW subfamily.</text>
</comment>
<reference evidence="10" key="2">
    <citation type="submission" date="2019-11" db="EMBL/GenBank/DDBJ databases">
        <title>Improved Assembly of Tolypothrix boutellei genome.</title>
        <authorList>
            <person name="Sarangi A.N."/>
            <person name="Mukherjee M."/>
            <person name="Ghosh S."/>
            <person name="Singh D."/>
            <person name="Das A."/>
            <person name="Kant S."/>
            <person name="Prusty A."/>
            <person name="Tripathy S."/>
        </authorList>
    </citation>
    <scope>NUCLEOTIDE SEQUENCE</scope>
    <source>
        <strain evidence="10">VB521301</strain>
    </source>
</reference>
<keyword evidence="3" id="KW-0813">Transport</keyword>
<name>A0A0C1NBE6_9CYAN</name>
<dbReference type="Gene3D" id="1.10.3720.10">
    <property type="entry name" value="MetI-like"/>
    <property type="match status" value="1"/>
</dbReference>
<dbReference type="GO" id="GO:0005315">
    <property type="term" value="F:phosphate transmembrane transporter activity"/>
    <property type="evidence" value="ECO:0007669"/>
    <property type="project" value="InterPro"/>
</dbReference>
<accession>A0A0C1NBE6</accession>
<dbReference type="InterPro" id="IPR035906">
    <property type="entry name" value="MetI-like_sf"/>
</dbReference>
<dbReference type="SUPFAM" id="SSF161098">
    <property type="entry name" value="MetI-like"/>
    <property type="match status" value="1"/>
</dbReference>
<dbReference type="GO" id="GO:0035435">
    <property type="term" value="P:phosphate ion transmembrane transport"/>
    <property type="evidence" value="ECO:0007669"/>
    <property type="project" value="InterPro"/>
</dbReference>
<dbReference type="GO" id="GO:0005886">
    <property type="term" value="C:plasma membrane"/>
    <property type="evidence" value="ECO:0007669"/>
    <property type="project" value="UniProtKB-SubCell"/>
</dbReference>
<organism evidence="11">
    <name type="scientific">Tolypothrix bouteillei VB521301</name>
    <dbReference type="NCBI Taxonomy" id="1479485"/>
    <lineage>
        <taxon>Bacteria</taxon>
        <taxon>Bacillati</taxon>
        <taxon>Cyanobacteriota</taxon>
        <taxon>Cyanophyceae</taxon>
        <taxon>Nostocales</taxon>
        <taxon>Tolypothrichaceae</taxon>
        <taxon>Tolypothrix</taxon>
    </lineage>
</organism>
<feature type="transmembrane region" description="Helical" evidence="8">
    <location>
        <begin position="185"/>
        <end position="207"/>
    </location>
</feature>
<reference evidence="11" key="1">
    <citation type="journal article" date="2015" name="Genome Announc.">
        <title>Draft Genome Sequence of Tolypothrix boutellei Strain VB521301.</title>
        <authorList>
            <person name="Chandrababunaidu M.M."/>
            <person name="Singh D."/>
            <person name="Sen D."/>
            <person name="Bhan S."/>
            <person name="Das S."/>
            <person name="Gupta A."/>
            <person name="Adhikary S.P."/>
            <person name="Tripathy S."/>
        </authorList>
    </citation>
    <scope>NUCLEOTIDE SEQUENCE</scope>
    <source>
        <strain evidence="11">VB521301</strain>
    </source>
</reference>
<feature type="transmembrane region" description="Helical" evidence="8">
    <location>
        <begin position="110"/>
        <end position="127"/>
    </location>
</feature>
<comment type="caution">
    <text evidence="11">The sequence shown here is derived from an EMBL/GenBank/DDBJ whole genome shotgun (WGS) entry which is preliminary data.</text>
</comment>
<evidence type="ECO:0000256" key="5">
    <source>
        <dbReference type="ARBA" id="ARBA00022692"/>
    </source>
</evidence>
<feature type="domain" description="ABC transmembrane type-1" evidence="9">
    <location>
        <begin position="65"/>
        <end position="269"/>
    </location>
</feature>
<evidence type="ECO:0000256" key="4">
    <source>
        <dbReference type="ARBA" id="ARBA00022475"/>
    </source>
</evidence>
<sequence length="284" mass="30513">MTKPILRSKDWLPAIVVWTTAVLVTALFFWILSDLLWHGMGHVSWKFLTTEPENAGREGGIASILVSTFLIMGVCMAVSIPIGIGTAVLLAEFTPTQNWFGAMVRRSLDVLAGVPSIVFGLFGNVFFCKVLGLGFSILSGGLTLACMVLPILIRSTEEGFRAVPNEYRLGAAALGFSRTTTLFQLLLPAAVPGLLVGLVLGIGRAIAETAALIFTSGYVDRMPESLLDSGRALSVHIFDLSMNISGGDANAYASALVLLLVLLLINGTAAWIAERWLHKRFFSI</sequence>
<dbReference type="PROSITE" id="PS50928">
    <property type="entry name" value="ABC_TM1"/>
    <property type="match status" value="1"/>
</dbReference>
<dbReference type="InterPro" id="IPR000515">
    <property type="entry name" value="MetI-like"/>
</dbReference>
<dbReference type="PANTHER" id="PTHR43470">
    <property type="entry name" value="PHOSPHATE TRANSPORT SYSTEM PERMEASE PROTEIN PSTA-RELATED"/>
    <property type="match status" value="1"/>
</dbReference>
<feature type="transmembrane region" description="Helical" evidence="8">
    <location>
        <begin position="61"/>
        <end position="90"/>
    </location>
</feature>
<gene>
    <name evidence="10" type="primary">pstA</name>
    <name evidence="11" type="ORF">DA73_0210945</name>
    <name evidence="10" type="ORF">DA73_0400037890</name>
</gene>
<dbReference type="Proteomes" id="UP000029738">
    <property type="component" value="Unassembled WGS sequence"/>
</dbReference>
<evidence type="ECO:0000256" key="6">
    <source>
        <dbReference type="ARBA" id="ARBA00022989"/>
    </source>
</evidence>
<dbReference type="STRING" id="1479485.DA73_0210945"/>
<evidence type="ECO:0000256" key="8">
    <source>
        <dbReference type="RuleBase" id="RU363043"/>
    </source>
</evidence>
<keyword evidence="5 8" id="KW-0812">Transmembrane</keyword>
<keyword evidence="6 8" id="KW-1133">Transmembrane helix</keyword>
<evidence type="ECO:0000259" key="9">
    <source>
        <dbReference type="PROSITE" id="PS50928"/>
    </source>
</evidence>
<keyword evidence="7 8" id="KW-0472">Membrane</keyword>
<dbReference type="EMBL" id="JHEG04000001">
    <property type="protein sequence ID" value="KAF3890588.1"/>
    <property type="molecule type" value="Genomic_DNA"/>
</dbReference>
<dbReference type="EMBL" id="JHEG02000037">
    <property type="protein sequence ID" value="KIE12102.1"/>
    <property type="molecule type" value="Genomic_DNA"/>
</dbReference>
<dbReference type="RefSeq" id="WP_038085682.1">
    <property type="nucleotide sequence ID" value="NZ_JHEG04000001.1"/>
</dbReference>
<proteinExistence type="inferred from homology"/>
<evidence type="ECO:0000256" key="1">
    <source>
        <dbReference type="ARBA" id="ARBA00004651"/>
    </source>
</evidence>
<dbReference type="OrthoDB" id="9785113at2"/>
<protein>
    <recommendedName>
        <fullName evidence="8">Phosphate transport system permease protein PstA</fullName>
    </recommendedName>
</protein>
<feature type="transmembrane region" description="Helical" evidence="8">
    <location>
        <begin position="251"/>
        <end position="273"/>
    </location>
</feature>